<organism evidence="2 3">
    <name type="scientific">Candidatus Chryseobacterium massiliense</name>
    <dbReference type="NCBI Taxonomy" id="204089"/>
    <lineage>
        <taxon>Bacteria</taxon>
        <taxon>Pseudomonadati</taxon>
        <taxon>Bacteroidota</taxon>
        <taxon>Flavobacteriia</taxon>
        <taxon>Flavobacteriales</taxon>
        <taxon>Weeksellaceae</taxon>
        <taxon>Chryseobacterium group</taxon>
        <taxon>Chryseobacterium</taxon>
    </lineage>
</organism>
<name>A0A3D9BI72_9FLAO</name>
<evidence type="ECO:0000256" key="1">
    <source>
        <dbReference type="SAM" id="Phobius"/>
    </source>
</evidence>
<keyword evidence="1" id="KW-1133">Transmembrane helix</keyword>
<keyword evidence="3" id="KW-1185">Reference proteome</keyword>
<comment type="caution">
    <text evidence="2">The sequence shown here is derived from an EMBL/GenBank/DDBJ whole genome shotgun (WGS) entry which is preliminary data.</text>
</comment>
<evidence type="ECO:0000313" key="2">
    <source>
        <dbReference type="EMBL" id="REC53224.1"/>
    </source>
</evidence>
<feature type="transmembrane region" description="Helical" evidence="1">
    <location>
        <begin position="6"/>
        <end position="25"/>
    </location>
</feature>
<keyword evidence="1" id="KW-0812">Transmembrane</keyword>
<dbReference type="EMBL" id="QNVU01000001">
    <property type="protein sequence ID" value="REC53224.1"/>
    <property type="molecule type" value="Genomic_DNA"/>
</dbReference>
<sequence>MTKLGLKIFVLGILVIIIFTIDYPLREKTLYGKYVNTNYENPICCVEAPHEPDTLILFRDGHFESGFYGKGRFEVSNGLVSRIILHYISDGEPALGNTYFSNKLFEKPKIILNADMNHVYTKID</sequence>
<evidence type="ECO:0000313" key="3">
    <source>
        <dbReference type="Proteomes" id="UP000256924"/>
    </source>
</evidence>
<accession>A0A3D9BI72</accession>
<dbReference type="RefSeq" id="WP_116095993.1">
    <property type="nucleotide sequence ID" value="NZ_QNVU01000001.1"/>
</dbReference>
<proteinExistence type="predicted"/>
<gene>
    <name evidence="2" type="ORF">DRF68_01015</name>
</gene>
<dbReference type="AlphaFoldDB" id="A0A3D9BI72"/>
<dbReference type="Proteomes" id="UP000256924">
    <property type="component" value="Unassembled WGS sequence"/>
</dbReference>
<keyword evidence="1" id="KW-0472">Membrane</keyword>
<protein>
    <submittedName>
        <fullName evidence="2">Uncharacterized protein</fullName>
    </submittedName>
</protein>
<reference evidence="2 3" key="1">
    <citation type="journal article" date="2004" name="Emerg. Infect. Dis.">
        <title>Amoebae-resisting bacteria isolated from human nasal swabs by amoebal coculture.</title>
        <authorList>
            <person name="Greub G."/>
            <person name="La Scola B."/>
            <person name="Raoult D."/>
        </authorList>
    </citation>
    <scope>NUCLEOTIDE SEQUENCE [LARGE SCALE GENOMIC DNA]</scope>
    <source>
        <strain evidence="2 3">CCUG 51329</strain>
    </source>
</reference>